<keyword evidence="3 6" id="KW-1133">Transmembrane helix</keyword>
<dbReference type="GO" id="GO:0046677">
    <property type="term" value="P:response to antibiotic"/>
    <property type="evidence" value="ECO:0007669"/>
    <property type="project" value="UniProtKB-KW"/>
</dbReference>
<evidence type="ECO:0000256" key="4">
    <source>
        <dbReference type="ARBA" id="ARBA00023136"/>
    </source>
</evidence>
<feature type="transmembrane region" description="Helical" evidence="6">
    <location>
        <begin position="63"/>
        <end position="85"/>
    </location>
</feature>
<feature type="domain" description="ABC transmembrane type-2" evidence="8">
    <location>
        <begin position="61"/>
        <end position="292"/>
    </location>
</feature>
<dbReference type="Pfam" id="PF01061">
    <property type="entry name" value="ABC2_membrane"/>
    <property type="match status" value="1"/>
</dbReference>
<dbReference type="InterPro" id="IPR051784">
    <property type="entry name" value="Nod_factor_ABC_transporter"/>
</dbReference>
<dbReference type="Proteomes" id="UP000573599">
    <property type="component" value="Unassembled WGS sequence"/>
</dbReference>
<protein>
    <recommendedName>
        <fullName evidence="6">Transport permease protein</fullName>
    </recommendedName>
</protein>
<evidence type="ECO:0000259" key="8">
    <source>
        <dbReference type="PROSITE" id="PS51012"/>
    </source>
</evidence>
<feature type="transmembrane region" description="Helical" evidence="6">
    <location>
        <begin position="177"/>
        <end position="200"/>
    </location>
</feature>
<name>A0A852WS03_9MICO</name>
<comment type="similarity">
    <text evidence="6">Belongs to the ABC-2 integral membrane protein family.</text>
</comment>
<sequence>MALLQPSPHAGPQSAAADVGGSGGEGRSRAAHGPRAPLSARERALAVFTYFLVVYRRTWRGSIIGRFLSPLFFLLAMGIGLGSLVDNRVGGVGGLPYLQFVVPAIVATQTMWVAMGESTYQVLGYIKWNMGYHAMLATPMTVRDVLRGHFLAVAAHLTTATAIFMAVASLFGGFRSVAAVLCLPIAILTGMAFTTPIFAFTAKQEGDNGFNILFRWIVTPLMLFSGTFFPIEQLPGWMQPIAWVTPLWHGVEACRAVATGSVAWLPFFGHLLVLAVYAAVGWWLAERSFARRLVP</sequence>
<evidence type="ECO:0000256" key="5">
    <source>
        <dbReference type="ARBA" id="ARBA00023251"/>
    </source>
</evidence>
<dbReference type="GO" id="GO:0140359">
    <property type="term" value="F:ABC-type transporter activity"/>
    <property type="evidence" value="ECO:0007669"/>
    <property type="project" value="InterPro"/>
</dbReference>
<dbReference type="PANTHER" id="PTHR43229">
    <property type="entry name" value="NODULATION PROTEIN J"/>
    <property type="match status" value="1"/>
</dbReference>
<dbReference type="PANTHER" id="PTHR43229:SF2">
    <property type="entry name" value="NODULATION PROTEIN J"/>
    <property type="match status" value="1"/>
</dbReference>
<evidence type="ECO:0000313" key="10">
    <source>
        <dbReference type="Proteomes" id="UP000573599"/>
    </source>
</evidence>
<keyword evidence="6" id="KW-0813">Transport</keyword>
<keyword evidence="4 6" id="KW-0472">Membrane</keyword>
<dbReference type="RefSeq" id="WP_179422340.1">
    <property type="nucleotide sequence ID" value="NZ_JACCAB010000001.1"/>
</dbReference>
<evidence type="ECO:0000256" key="2">
    <source>
        <dbReference type="ARBA" id="ARBA00022692"/>
    </source>
</evidence>
<proteinExistence type="inferred from homology"/>
<dbReference type="InterPro" id="IPR013525">
    <property type="entry name" value="ABC2_TM"/>
</dbReference>
<comment type="subcellular location">
    <subcellularLocation>
        <location evidence="6">Cell membrane</location>
        <topology evidence="6">Multi-pass membrane protein</topology>
    </subcellularLocation>
    <subcellularLocation>
        <location evidence="1">Membrane</location>
        <topology evidence="1">Multi-pass membrane protein</topology>
    </subcellularLocation>
</comment>
<keyword evidence="5" id="KW-0046">Antibiotic resistance</keyword>
<evidence type="ECO:0000256" key="1">
    <source>
        <dbReference type="ARBA" id="ARBA00004141"/>
    </source>
</evidence>
<feature type="region of interest" description="Disordered" evidence="7">
    <location>
        <begin position="1"/>
        <end position="35"/>
    </location>
</feature>
<organism evidence="9 10">
    <name type="scientific">Pedococcus badiiscoriae</name>
    <dbReference type="NCBI Taxonomy" id="642776"/>
    <lineage>
        <taxon>Bacteria</taxon>
        <taxon>Bacillati</taxon>
        <taxon>Actinomycetota</taxon>
        <taxon>Actinomycetes</taxon>
        <taxon>Micrococcales</taxon>
        <taxon>Intrasporangiaceae</taxon>
        <taxon>Pedococcus</taxon>
    </lineage>
</organism>
<feature type="transmembrane region" description="Helical" evidence="6">
    <location>
        <begin position="212"/>
        <end position="231"/>
    </location>
</feature>
<evidence type="ECO:0000313" key="9">
    <source>
        <dbReference type="EMBL" id="NYG08086.1"/>
    </source>
</evidence>
<gene>
    <name evidence="9" type="ORF">BJ986_002573</name>
</gene>
<comment type="caution">
    <text evidence="9">The sequence shown here is derived from an EMBL/GenBank/DDBJ whole genome shotgun (WGS) entry which is preliminary data.</text>
</comment>
<dbReference type="PROSITE" id="PS51012">
    <property type="entry name" value="ABC_TM2"/>
    <property type="match status" value="1"/>
</dbReference>
<dbReference type="AlphaFoldDB" id="A0A852WS03"/>
<reference evidence="9 10" key="1">
    <citation type="submission" date="2020-07" db="EMBL/GenBank/DDBJ databases">
        <title>Sequencing the genomes of 1000 actinobacteria strains.</title>
        <authorList>
            <person name="Klenk H.-P."/>
        </authorList>
    </citation>
    <scope>NUCLEOTIDE SEQUENCE [LARGE SCALE GENOMIC DNA]</scope>
    <source>
        <strain evidence="9 10">DSM 23987</strain>
    </source>
</reference>
<comment type="caution">
    <text evidence="6">Lacks conserved residue(s) required for the propagation of feature annotation.</text>
</comment>
<dbReference type="InterPro" id="IPR047817">
    <property type="entry name" value="ABC2_TM_bact-type"/>
</dbReference>
<accession>A0A852WS03</accession>
<evidence type="ECO:0000256" key="6">
    <source>
        <dbReference type="RuleBase" id="RU361157"/>
    </source>
</evidence>
<evidence type="ECO:0000256" key="3">
    <source>
        <dbReference type="ARBA" id="ARBA00022989"/>
    </source>
</evidence>
<feature type="transmembrane region" description="Helical" evidence="6">
    <location>
        <begin position="150"/>
        <end position="171"/>
    </location>
</feature>
<dbReference type="GO" id="GO:0043190">
    <property type="term" value="C:ATP-binding cassette (ABC) transporter complex"/>
    <property type="evidence" value="ECO:0007669"/>
    <property type="project" value="InterPro"/>
</dbReference>
<dbReference type="PRINTS" id="PR00164">
    <property type="entry name" value="ABC2TRNSPORT"/>
</dbReference>
<feature type="transmembrane region" description="Helical" evidence="6">
    <location>
        <begin position="267"/>
        <end position="285"/>
    </location>
</feature>
<keyword evidence="2 6" id="KW-0812">Transmembrane</keyword>
<dbReference type="EMBL" id="JACCAB010000001">
    <property type="protein sequence ID" value="NYG08086.1"/>
    <property type="molecule type" value="Genomic_DNA"/>
</dbReference>
<keyword evidence="10" id="KW-1185">Reference proteome</keyword>
<keyword evidence="6" id="KW-1003">Cell membrane</keyword>
<dbReference type="InterPro" id="IPR000412">
    <property type="entry name" value="ABC_2_transport"/>
</dbReference>
<evidence type="ECO:0000256" key="7">
    <source>
        <dbReference type="SAM" id="MobiDB-lite"/>
    </source>
</evidence>